<sequence>MLVDLQQQLQIQSEQKEQSLANLEEANHEIAVLKAKYQEEARTRHMLQETVVSMKRRRADSATISSPPRARTPTHATSPTCADRHGMSPSCARFGDGLGLERGGASKRGHSNILGGGLGSGRSSPIRQPRSPFIGAGASSRLPTPDGRTTSSAHSSRFGGFNLGSGTPLRASSSTSRYSSSGKGGLFGK</sequence>
<proteinExistence type="predicted"/>
<reference evidence="3" key="1">
    <citation type="submission" date="2021-01" db="EMBL/GenBank/DDBJ databases">
        <authorList>
            <person name="Corre E."/>
            <person name="Pelletier E."/>
            <person name="Niang G."/>
            <person name="Scheremetjew M."/>
            <person name="Finn R."/>
            <person name="Kale V."/>
            <person name="Holt S."/>
            <person name="Cochrane G."/>
            <person name="Meng A."/>
            <person name="Brown T."/>
            <person name="Cohen L."/>
        </authorList>
    </citation>
    <scope>NUCLEOTIDE SEQUENCE</scope>
    <source>
        <strain evidence="3">PLY182g</strain>
    </source>
</reference>
<protein>
    <submittedName>
        <fullName evidence="3">Uncharacterized protein</fullName>
    </submittedName>
</protein>
<name>A0A6T7G4Y1_9EUKA</name>
<dbReference type="EMBL" id="HBEY01024121">
    <property type="protein sequence ID" value="CAD8608111.1"/>
    <property type="molecule type" value="Transcribed_RNA"/>
</dbReference>
<evidence type="ECO:0000313" key="4">
    <source>
        <dbReference type="EMBL" id="CAD8608112.1"/>
    </source>
</evidence>
<dbReference type="EMBL" id="HBEY01024122">
    <property type="protein sequence ID" value="CAD8608112.1"/>
    <property type="molecule type" value="Transcribed_RNA"/>
</dbReference>
<accession>A0A6T7G4Y1</accession>
<evidence type="ECO:0000256" key="1">
    <source>
        <dbReference type="SAM" id="Coils"/>
    </source>
</evidence>
<gene>
    <name evidence="3" type="ORF">CPEL01642_LOCUS11489</name>
    <name evidence="4" type="ORF">CPEL01642_LOCUS11490</name>
</gene>
<dbReference type="AlphaFoldDB" id="A0A6T7G4Y1"/>
<keyword evidence="1" id="KW-0175">Coiled coil</keyword>
<organism evidence="3">
    <name type="scientific">Coccolithus braarudii</name>
    <dbReference type="NCBI Taxonomy" id="221442"/>
    <lineage>
        <taxon>Eukaryota</taxon>
        <taxon>Haptista</taxon>
        <taxon>Haptophyta</taxon>
        <taxon>Prymnesiophyceae</taxon>
        <taxon>Coccolithales</taxon>
        <taxon>Coccolithaceae</taxon>
        <taxon>Coccolithus</taxon>
    </lineage>
</organism>
<feature type="compositionally biased region" description="Low complexity" evidence="2">
    <location>
        <begin position="172"/>
        <end position="181"/>
    </location>
</feature>
<evidence type="ECO:0000256" key="2">
    <source>
        <dbReference type="SAM" id="MobiDB-lite"/>
    </source>
</evidence>
<evidence type="ECO:0000313" key="3">
    <source>
        <dbReference type="EMBL" id="CAD8608111.1"/>
    </source>
</evidence>
<feature type="region of interest" description="Disordered" evidence="2">
    <location>
        <begin position="54"/>
        <end position="189"/>
    </location>
</feature>
<feature type="coiled-coil region" evidence="1">
    <location>
        <begin position="2"/>
        <end position="43"/>
    </location>
</feature>